<accession>A0A2T7DKK8</accession>
<protein>
    <submittedName>
        <fullName evidence="1">Uncharacterized protein</fullName>
    </submittedName>
</protein>
<reference evidence="1 2" key="1">
    <citation type="submission" date="2018-04" db="EMBL/GenBank/DDBJ databases">
        <title>WGS assembly of Panicum hallii var. hallii HAL2.</title>
        <authorList>
            <person name="Lovell J."/>
            <person name="Jenkins J."/>
            <person name="Lowry D."/>
            <person name="Mamidi S."/>
            <person name="Sreedasyam A."/>
            <person name="Weng X."/>
            <person name="Barry K."/>
            <person name="Bonette J."/>
            <person name="Campitelli B."/>
            <person name="Daum C."/>
            <person name="Gordon S."/>
            <person name="Gould B."/>
            <person name="Lipzen A."/>
            <person name="MacQueen A."/>
            <person name="Palacio-Mejia J."/>
            <person name="Plott C."/>
            <person name="Shakirov E."/>
            <person name="Shu S."/>
            <person name="Yoshinaga Y."/>
            <person name="Zane M."/>
            <person name="Rokhsar D."/>
            <person name="Grimwood J."/>
            <person name="Schmutz J."/>
            <person name="Juenger T."/>
        </authorList>
    </citation>
    <scope>NUCLEOTIDE SEQUENCE [LARGE SCALE GENOMIC DNA]</scope>
    <source>
        <strain evidence="2">cv. HAL2</strain>
    </source>
</reference>
<keyword evidence="2" id="KW-1185">Reference proteome</keyword>
<dbReference type="Gramene" id="PUZ56116">
    <property type="protein sequence ID" value="PUZ56116"/>
    <property type="gene ID" value="GQ55_5G270200"/>
</dbReference>
<dbReference type="EMBL" id="CM009753">
    <property type="protein sequence ID" value="PUZ56116.1"/>
    <property type="molecule type" value="Genomic_DNA"/>
</dbReference>
<sequence>MSKHRESLLDLAIESSSSDDDDFLIGASEIMYTHYQSCNKPKHGGSVPGHKVVRRKREVGHWKLFEDYFSDDPTYGAEFFRRRFVISQFIIFSSSCTRLHSID</sequence>
<evidence type="ECO:0000313" key="1">
    <source>
        <dbReference type="EMBL" id="PUZ56116.1"/>
    </source>
</evidence>
<organism evidence="1 2">
    <name type="scientific">Panicum hallii var. hallii</name>
    <dbReference type="NCBI Taxonomy" id="1504633"/>
    <lineage>
        <taxon>Eukaryota</taxon>
        <taxon>Viridiplantae</taxon>
        <taxon>Streptophyta</taxon>
        <taxon>Embryophyta</taxon>
        <taxon>Tracheophyta</taxon>
        <taxon>Spermatophyta</taxon>
        <taxon>Magnoliopsida</taxon>
        <taxon>Liliopsida</taxon>
        <taxon>Poales</taxon>
        <taxon>Poaceae</taxon>
        <taxon>PACMAD clade</taxon>
        <taxon>Panicoideae</taxon>
        <taxon>Panicodae</taxon>
        <taxon>Paniceae</taxon>
        <taxon>Panicinae</taxon>
        <taxon>Panicum</taxon>
        <taxon>Panicum sect. Panicum</taxon>
    </lineage>
</organism>
<evidence type="ECO:0000313" key="2">
    <source>
        <dbReference type="Proteomes" id="UP000244336"/>
    </source>
</evidence>
<proteinExistence type="predicted"/>
<gene>
    <name evidence="1" type="ORF">GQ55_5G270200</name>
</gene>
<name>A0A2T7DKK8_9POAL</name>
<dbReference type="AlphaFoldDB" id="A0A2T7DKK8"/>
<dbReference type="OrthoDB" id="624774at2759"/>
<dbReference type="Proteomes" id="UP000244336">
    <property type="component" value="Chromosome 5"/>
</dbReference>